<evidence type="ECO:0000313" key="3">
    <source>
        <dbReference type="Proteomes" id="UP001595075"/>
    </source>
</evidence>
<reference evidence="2 3" key="1">
    <citation type="journal article" date="2024" name="Commun. Biol.">
        <title>Comparative genomic analysis of thermophilic fungi reveals convergent evolutionary adaptations and gene losses.</title>
        <authorList>
            <person name="Steindorff A.S."/>
            <person name="Aguilar-Pontes M.V."/>
            <person name="Robinson A.J."/>
            <person name="Andreopoulos B."/>
            <person name="LaButti K."/>
            <person name="Kuo A."/>
            <person name="Mondo S."/>
            <person name="Riley R."/>
            <person name="Otillar R."/>
            <person name="Haridas S."/>
            <person name="Lipzen A."/>
            <person name="Grimwood J."/>
            <person name="Schmutz J."/>
            <person name="Clum A."/>
            <person name="Reid I.D."/>
            <person name="Moisan M.C."/>
            <person name="Butler G."/>
            <person name="Nguyen T.T.M."/>
            <person name="Dewar K."/>
            <person name="Conant G."/>
            <person name="Drula E."/>
            <person name="Henrissat B."/>
            <person name="Hansel C."/>
            <person name="Singer S."/>
            <person name="Hutchinson M.I."/>
            <person name="de Vries R.P."/>
            <person name="Natvig D.O."/>
            <person name="Powell A.J."/>
            <person name="Tsang A."/>
            <person name="Grigoriev I.V."/>
        </authorList>
    </citation>
    <scope>NUCLEOTIDE SEQUENCE [LARGE SCALE GENOMIC DNA]</scope>
    <source>
        <strain evidence="2 3">CBS 494.80</strain>
    </source>
</reference>
<dbReference type="EMBL" id="JAZHXI010000015">
    <property type="protein sequence ID" value="KAL2063815.1"/>
    <property type="molecule type" value="Genomic_DNA"/>
</dbReference>
<accession>A0ABR4C1N9</accession>
<sequence length="365" mass="40072">MESSETLKPHDGESCPSGSKPHRLEDCPGPVDVYGYVPGCGPSNTLDHNLATYPKYASKGIIARFIFRFRDGKPPMIWDTDLLDPSFENSWYLTDRGPDNSLDPTWKAGGFDIAILGPQIHPSANGMRSDVRGDVSKDKGPAQHKKSTERENWAEGNMNARVKSSESIKVHRSRRTPPYLRNRKIRSPGGYVSDPQAYYMTSTSTSPPPNIFDATHWGSSAGLSQRPAASYDVNLRPNSDQIYGTMAPVPNHGNMLHQDAANTIEAFGEDTQTKDALETGRQSYYGISSTATSAQGDSPGITTTLGGIDLEKENDQILPLFIAPPRHMKSVTLTVDVKVRIKSPILLLASLRARHPLITLNQNEI</sequence>
<dbReference type="Proteomes" id="UP001595075">
    <property type="component" value="Unassembled WGS sequence"/>
</dbReference>
<keyword evidence="3" id="KW-1185">Reference proteome</keyword>
<feature type="compositionally biased region" description="Basic and acidic residues" evidence="1">
    <location>
        <begin position="129"/>
        <end position="153"/>
    </location>
</feature>
<evidence type="ECO:0000256" key="1">
    <source>
        <dbReference type="SAM" id="MobiDB-lite"/>
    </source>
</evidence>
<feature type="compositionally biased region" description="Basic and acidic residues" evidence="1">
    <location>
        <begin position="1"/>
        <end position="13"/>
    </location>
</feature>
<feature type="region of interest" description="Disordered" evidence="1">
    <location>
        <begin position="1"/>
        <end position="23"/>
    </location>
</feature>
<proteinExistence type="predicted"/>
<feature type="region of interest" description="Disordered" evidence="1">
    <location>
        <begin position="122"/>
        <end position="158"/>
    </location>
</feature>
<evidence type="ECO:0000313" key="2">
    <source>
        <dbReference type="EMBL" id="KAL2063815.1"/>
    </source>
</evidence>
<name>A0ABR4C1N9_9HELO</name>
<comment type="caution">
    <text evidence="2">The sequence shown here is derived from an EMBL/GenBank/DDBJ whole genome shotgun (WGS) entry which is preliminary data.</text>
</comment>
<gene>
    <name evidence="2" type="ORF">VTL71DRAFT_5620</name>
</gene>
<protein>
    <submittedName>
        <fullName evidence="2">Uncharacterized protein</fullName>
    </submittedName>
</protein>
<organism evidence="2 3">
    <name type="scientific">Oculimacula yallundae</name>
    <dbReference type="NCBI Taxonomy" id="86028"/>
    <lineage>
        <taxon>Eukaryota</taxon>
        <taxon>Fungi</taxon>
        <taxon>Dikarya</taxon>
        <taxon>Ascomycota</taxon>
        <taxon>Pezizomycotina</taxon>
        <taxon>Leotiomycetes</taxon>
        <taxon>Helotiales</taxon>
        <taxon>Ploettnerulaceae</taxon>
        <taxon>Oculimacula</taxon>
    </lineage>
</organism>